<reference evidence="2 3" key="1">
    <citation type="submission" date="2024-02" db="EMBL/GenBank/DDBJ databases">
        <title>Rhodopirellula caenicola NBRC 110016.</title>
        <authorList>
            <person name="Ichikawa N."/>
            <person name="Katano-Makiyama Y."/>
            <person name="Hidaka K."/>
        </authorList>
    </citation>
    <scope>NUCLEOTIDE SEQUENCE [LARGE SCALE GENOMIC DNA]</scope>
    <source>
        <strain evidence="2 3">NBRC 110016</strain>
    </source>
</reference>
<evidence type="ECO:0000256" key="1">
    <source>
        <dbReference type="SAM" id="MobiDB-lite"/>
    </source>
</evidence>
<evidence type="ECO:0000313" key="2">
    <source>
        <dbReference type="EMBL" id="GAA5511061.1"/>
    </source>
</evidence>
<dbReference type="Proteomes" id="UP001416858">
    <property type="component" value="Unassembled WGS sequence"/>
</dbReference>
<protein>
    <submittedName>
        <fullName evidence="2">Uncharacterized protein</fullName>
    </submittedName>
</protein>
<organism evidence="2 3">
    <name type="scientific">Novipirellula caenicola</name>
    <dbReference type="NCBI Taxonomy" id="1536901"/>
    <lineage>
        <taxon>Bacteria</taxon>
        <taxon>Pseudomonadati</taxon>
        <taxon>Planctomycetota</taxon>
        <taxon>Planctomycetia</taxon>
        <taxon>Pirellulales</taxon>
        <taxon>Pirellulaceae</taxon>
        <taxon>Novipirellula</taxon>
    </lineage>
</organism>
<feature type="region of interest" description="Disordered" evidence="1">
    <location>
        <begin position="74"/>
        <end position="99"/>
    </location>
</feature>
<dbReference type="EMBL" id="BAABRO010000034">
    <property type="protein sequence ID" value="GAA5511061.1"/>
    <property type="molecule type" value="Genomic_DNA"/>
</dbReference>
<comment type="caution">
    <text evidence="2">The sequence shown here is derived from an EMBL/GenBank/DDBJ whole genome shotgun (WGS) entry which is preliminary data.</text>
</comment>
<feature type="region of interest" description="Disordered" evidence="1">
    <location>
        <begin position="1"/>
        <end position="61"/>
    </location>
</feature>
<evidence type="ECO:0000313" key="3">
    <source>
        <dbReference type="Proteomes" id="UP001416858"/>
    </source>
</evidence>
<name>A0ABP9W1T8_9BACT</name>
<proteinExistence type="predicted"/>
<accession>A0ABP9W1T8</accession>
<sequence length="99" mass="10732">MSPLPNKVWERSSRAFSDCSGEGRPRNPHRTPPRVCTPRPSPERGLKGPSDLSPAALGRGGLCHINSPSNLAQARGLRRVTSPKQSLGEVEQSLRRLLG</sequence>
<keyword evidence="3" id="KW-1185">Reference proteome</keyword>
<gene>
    <name evidence="2" type="ORF">Rcae01_06574</name>
</gene>